<proteinExistence type="predicted"/>
<protein>
    <submittedName>
        <fullName evidence="1">Uncharacterized protein</fullName>
    </submittedName>
</protein>
<organism evidence="1 2">
    <name type="scientific">Mycena metata</name>
    <dbReference type="NCBI Taxonomy" id="1033252"/>
    <lineage>
        <taxon>Eukaryota</taxon>
        <taxon>Fungi</taxon>
        <taxon>Dikarya</taxon>
        <taxon>Basidiomycota</taxon>
        <taxon>Agaricomycotina</taxon>
        <taxon>Agaricomycetes</taxon>
        <taxon>Agaricomycetidae</taxon>
        <taxon>Agaricales</taxon>
        <taxon>Marasmiineae</taxon>
        <taxon>Mycenaceae</taxon>
        <taxon>Mycena</taxon>
    </lineage>
</organism>
<evidence type="ECO:0000313" key="1">
    <source>
        <dbReference type="EMBL" id="KAJ7731896.1"/>
    </source>
</evidence>
<dbReference type="Proteomes" id="UP001215598">
    <property type="component" value="Unassembled WGS sequence"/>
</dbReference>
<evidence type="ECO:0000313" key="2">
    <source>
        <dbReference type="Proteomes" id="UP001215598"/>
    </source>
</evidence>
<name>A0AAD7MTW8_9AGAR</name>
<sequence>MSGLRPDPLCDTKSDLQPKTLSEITKEDLTALDRFTLQTVSAYIFRGEELNYSRFNIIGDILRSQTQAIMQQLDVSDNLVGESPRPVCRTSGISACIDICVRDRRRHRILIAGVIDPRHHRNQLLCGADSAEEWRGILE</sequence>
<comment type="caution">
    <text evidence="1">The sequence shown here is derived from an EMBL/GenBank/DDBJ whole genome shotgun (WGS) entry which is preliminary data.</text>
</comment>
<accession>A0AAD7MTW8</accession>
<keyword evidence="2" id="KW-1185">Reference proteome</keyword>
<dbReference type="AlphaFoldDB" id="A0AAD7MTW8"/>
<reference evidence="1" key="1">
    <citation type="submission" date="2023-03" db="EMBL/GenBank/DDBJ databases">
        <title>Massive genome expansion in bonnet fungi (Mycena s.s.) driven by repeated elements and novel gene families across ecological guilds.</title>
        <authorList>
            <consortium name="Lawrence Berkeley National Laboratory"/>
            <person name="Harder C.B."/>
            <person name="Miyauchi S."/>
            <person name="Viragh M."/>
            <person name="Kuo A."/>
            <person name="Thoen E."/>
            <person name="Andreopoulos B."/>
            <person name="Lu D."/>
            <person name="Skrede I."/>
            <person name="Drula E."/>
            <person name="Henrissat B."/>
            <person name="Morin E."/>
            <person name="Kohler A."/>
            <person name="Barry K."/>
            <person name="LaButti K."/>
            <person name="Morin E."/>
            <person name="Salamov A."/>
            <person name="Lipzen A."/>
            <person name="Mereny Z."/>
            <person name="Hegedus B."/>
            <person name="Baldrian P."/>
            <person name="Stursova M."/>
            <person name="Weitz H."/>
            <person name="Taylor A."/>
            <person name="Grigoriev I.V."/>
            <person name="Nagy L.G."/>
            <person name="Martin F."/>
            <person name="Kauserud H."/>
        </authorList>
    </citation>
    <scope>NUCLEOTIDE SEQUENCE</scope>
    <source>
        <strain evidence="1">CBHHK182m</strain>
    </source>
</reference>
<dbReference type="EMBL" id="JARKIB010000149">
    <property type="protein sequence ID" value="KAJ7731896.1"/>
    <property type="molecule type" value="Genomic_DNA"/>
</dbReference>
<gene>
    <name evidence="1" type="ORF">B0H16DRAFT_1468900</name>
</gene>